<dbReference type="PROSITE" id="PS50198">
    <property type="entry name" value="PPIC_PPIASE_2"/>
    <property type="match status" value="1"/>
</dbReference>
<evidence type="ECO:0000259" key="8">
    <source>
        <dbReference type="PROSITE" id="PS50198"/>
    </source>
</evidence>
<dbReference type="Pfam" id="PF13624">
    <property type="entry name" value="SurA_N_3"/>
    <property type="match status" value="1"/>
</dbReference>
<evidence type="ECO:0000256" key="5">
    <source>
        <dbReference type="ARBA" id="ARBA00023235"/>
    </source>
</evidence>
<keyword evidence="3" id="KW-0732">Signal</keyword>
<dbReference type="Pfam" id="PF13145">
    <property type="entry name" value="Rotamase_2"/>
    <property type="match status" value="1"/>
</dbReference>
<feature type="transmembrane region" description="Helical" evidence="7">
    <location>
        <begin position="42"/>
        <end position="60"/>
    </location>
</feature>
<reference evidence="9 10" key="1">
    <citation type="submission" date="2019-12" db="EMBL/GenBank/DDBJ databases">
        <title>Paenibacillus sp. nov. sp. isolated from soil.</title>
        <authorList>
            <person name="Kim J."/>
            <person name="Jeong S.E."/>
            <person name="Jung H.S."/>
            <person name="Jeon C.O."/>
        </authorList>
    </citation>
    <scope>NUCLEOTIDE SEQUENCE [LARGE SCALE GENOMIC DNA]</scope>
    <source>
        <strain evidence="9 10">5J-6</strain>
    </source>
</reference>
<dbReference type="SUPFAM" id="SSF109998">
    <property type="entry name" value="Triger factor/SurA peptide-binding domain-like"/>
    <property type="match status" value="1"/>
</dbReference>
<comment type="catalytic activity">
    <reaction evidence="1">
        <text>[protein]-peptidylproline (omega=180) = [protein]-peptidylproline (omega=0)</text>
        <dbReference type="Rhea" id="RHEA:16237"/>
        <dbReference type="Rhea" id="RHEA-COMP:10747"/>
        <dbReference type="Rhea" id="RHEA-COMP:10748"/>
        <dbReference type="ChEBI" id="CHEBI:83833"/>
        <dbReference type="ChEBI" id="CHEBI:83834"/>
        <dbReference type="EC" id="5.2.1.8"/>
    </reaction>
</comment>
<dbReference type="InterPro" id="IPR000297">
    <property type="entry name" value="PPIase_PpiC"/>
</dbReference>
<dbReference type="PANTHER" id="PTHR47245">
    <property type="entry name" value="PEPTIDYLPROLYL ISOMERASE"/>
    <property type="match status" value="1"/>
</dbReference>
<dbReference type="InterPro" id="IPR046357">
    <property type="entry name" value="PPIase_dom_sf"/>
</dbReference>
<evidence type="ECO:0000313" key="10">
    <source>
        <dbReference type="Proteomes" id="UP000481087"/>
    </source>
</evidence>
<dbReference type="SUPFAM" id="SSF54534">
    <property type="entry name" value="FKBP-like"/>
    <property type="match status" value="1"/>
</dbReference>
<evidence type="ECO:0000256" key="2">
    <source>
        <dbReference type="ARBA" id="ARBA00013194"/>
    </source>
</evidence>
<keyword evidence="4 6" id="KW-0697">Rotamase</keyword>
<dbReference type="AlphaFoldDB" id="A0A6L8UWF6"/>
<evidence type="ECO:0000256" key="3">
    <source>
        <dbReference type="ARBA" id="ARBA00022729"/>
    </source>
</evidence>
<keyword evidence="5 6" id="KW-0413">Isomerase</keyword>
<dbReference type="PANTHER" id="PTHR47245:SF1">
    <property type="entry name" value="FOLDASE PROTEIN PRSA"/>
    <property type="match status" value="1"/>
</dbReference>
<dbReference type="Proteomes" id="UP000481087">
    <property type="component" value="Unassembled WGS sequence"/>
</dbReference>
<accession>A0A6L8UWF6</accession>
<keyword evidence="10" id="KW-1185">Reference proteome</keyword>
<dbReference type="Gene3D" id="3.10.50.40">
    <property type="match status" value="1"/>
</dbReference>
<dbReference type="InterPro" id="IPR027304">
    <property type="entry name" value="Trigger_fact/SurA_dom_sf"/>
</dbReference>
<name>A0A6L8UWF6_9BACL</name>
<evidence type="ECO:0000256" key="6">
    <source>
        <dbReference type="PROSITE-ProRule" id="PRU00278"/>
    </source>
</evidence>
<dbReference type="EC" id="5.2.1.8" evidence="2"/>
<evidence type="ECO:0000256" key="1">
    <source>
        <dbReference type="ARBA" id="ARBA00000971"/>
    </source>
</evidence>
<keyword evidence="7" id="KW-0812">Transmembrane</keyword>
<evidence type="ECO:0000313" key="9">
    <source>
        <dbReference type="EMBL" id="MZQ82583.1"/>
    </source>
</evidence>
<dbReference type="GO" id="GO:0003755">
    <property type="term" value="F:peptidyl-prolyl cis-trans isomerase activity"/>
    <property type="evidence" value="ECO:0007669"/>
    <property type="project" value="UniProtKB-KW"/>
</dbReference>
<dbReference type="EMBL" id="WTUZ01000014">
    <property type="protein sequence ID" value="MZQ82583.1"/>
    <property type="molecule type" value="Genomic_DNA"/>
</dbReference>
<comment type="caution">
    <text evidence="9">The sequence shown here is derived from an EMBL/GenBank/DDBJ whole genome shotgun (WGS) entry which is preliminary data.</text>
</comment>
<sequence>MKLSVRLHLSFRFRRHNKSMSSRDTYSKGATMNNTQLRSNPTWKWVSAILLICLIAYIAFYPPTKQTAKGGAGAVEPVAKVNGVSINSDQLYQAMLTSGGAQTLDSMISEELINQEGQKAGVTVTDEDIEKEIANVKGSYGSDAEFEQALTSYGMTIDDLKKSMKSQVLLKKILTPQITITDDEIKKYYDENLETLKVPEQVQASHISVATKEEADAIVADLKNGADFAALAKSKSLDTATKDNAGSLGYIASGNMDEAFDTAAFALKAGETSGAVKTSTGYDIIKVTDRKAASTPTMEEKKEDIKSSITTQKLASLSTTWLEDKKSQSTVENYLSKGAGA</sequence>
<keyword evidence="7" id="KW-1133">Transmembrane helix</keyword>
<evidence type="ECO:0000256" key="4">
    <source>
        <dbReference type="ARBA" id="ARBA00023110"/>
    </source>
</evidence>
<proteinExistence type="predicted"/>
<keyword evidence="7" id="KW-0472">Membrane</keyword>
<organism evidence="9 10">
    <name type="scientific">Paenibacillus silvestris</name>
    <dbReference type="NCBI Taxonomy" id="2606219"/>
    <lineage>
        <taxon>Bacteria</taxon>
        <taxon>Bacillati</taxon>
        <taxon>Bacillota</taxon>
        <taxon>Bacilli</taxon>
        <taxon>Bacillales</taxon>
        <taxon>Paenibacillaceae</taxon>
        <taxon>Paenibacillus</taxon>
    </lineage>
</organism>
<evidence type="ECO:0000256" key="7">
    <source>
        <dbReference type="SAM" id="Phobius"/>
    </source>
</evidence>
<dbReference type="Gene3D" id="1.10.4030.10">
    <property type="entry name" value="Porin chaperone SurA, peptide-binding domain"/>
    <property type="match status" value="1"/>
</dbReference>
<gene>
    <name evidence="9" type="ORF">GQF01_10720</name>
</gene>
<feature type="domain" description="PpiC" evidence="8">
    <location>
        <begin position="199"/>
        <end position="289"/>
    </location>
</feature>
<protein>
    <recommendedName>
        <fullName evidence="2">peptidylprolyl isomerase</fullName>
        <ecNumber evidence="2">5.2.1.8</ecNumber>
    </recommendedName>
</protein>
<dbReference type="InterPro" id="IPR050245">
    <property type="entry name" value="PrsA_foldase"/>
</dbReference>